<dbReference type="PANTHER" id="PTHR40780:SF2">
    <property type="entry name" value="DUF3669 DOMAIN-CONTAINING PROTEIN"/>
    <property type="match status" value="1"/>
</dbReference>
<keyword evidence="3" id="KW-1185">Reference proteome</keyword>
<proteinExistence type="predicted"/>
<dbReference type="PANTHER" id="PTHR40780">
    <property type="entry name" value="DUF3669 DOMAIN-CONTAINING PROTEIN"/>
    <property type="match status" value="1"/>
</dbReference>
<organism evidence="2 3">
    <name type="scientific">Candolleomyces eurysporus</name>
    <dbReference type="NCBI Taxonomy" id="2828524"/>
    <lineage>
        <taxon>Eukaryota</taxon>
        <taxon>Fungi</taxon>
        <taxon>Dikarya</taxon>
        <taxon>Basidiomycota</taxon>
        <taxon>Agaricomycotina</taxon>
        <taxon>Agaricomycetes</taxon>
        <taxon>Agaricomycetidae</taxon>
        <taxon>Agaricales</taxon>
        <taxon>Agaricineae</taxon>
        <taxon>Psathyrellaceae</taxon>
        <taxon>Candolleomyces</taxon>
    </lineage>
</organism>
<evidence type="ECO:0000256" key="1">
    <source>
        <dbReference type="SAM" id="MobiDB-lite"/>
    </source>
</evidence>
<dbReference type="Proteomes" id="UP001140091">
    <property type="component" value="Unassembled WGS sequence"/>
</dbReference>
<gene>
    <name evidence="2" type="ORF">H1R20_g3813</name>
</gene>
<feature type="non-terminal residue" evidence="2">
    <location>
        <position position="314"/>
    </location>
</feature>
<accession>A0A9W8MII1</accession>
<dbReference type="OrthoDB" id="2993351at2759"/>
<protein>
    <recommendedName>
        <fullName evidence="4">DUF3669 domain-containing protein</fullName>
    </recommendedName>
</protein>
<name>A0A9W8MII1_9AGAR</name>
<dbReference type="EMBL" id="JANBPK010000748">
    <property type="protein sequence ID" value="KAJ2933245.1"/>
    <property type="molecule type" value="Genomic_DNA"/>
</dbReference>
<sequence>MSESYLTSRGFTYLSHGAFGDVYAKDRVAFKLFTKGTPEAQREEYKRLEEIHSTFQRYPSLFQVPAPLALKINDEDPNVPEYMLVFRQPSMAMELLNPIPKAVGRAILEESGKSNETGTIKLCQICFRQPDPVSNDKRKSNLNPSLDNFPLKASIYMKLVERFPDQFTPLLDVARSMGARLADLHWKVGILPHDIEFVMSGASQTEKPLDVGYYIIDFGLVEKWNSQLDGSFDALLKSFFIRNLWCPSPIPGDALYEAFKGGYTASCPDRTYADKFFKAIEERKPIQSRIREYVEDEEEEKAGGEKAGVSKSVE</sequence>
<reference evidence="2" key="1">
    <citation type="submission" date="2022-06" db="EMBL/GenBank/DDBJ databases">
        <title>Genome Sequence of Candolleomyces eurysporus.</title>
        <authorList>
            <person name="Buettner E."/>
        </authorList>
    </citation>
    <scope>NUCLEOTIDE SEQUENCE</scope>
    <source>
        <strain evidence="2">VTCC 930004</strain>
    </source>
</reference>
<evidence type="ECO:0008006" key="4">
    <source>
        <dbReference type="Google" id="ProtNLM"/>
    </source>
</evidence>
<evidence type="ECO:0000313" key="3">
    <source>
        <dbReference type="Proteomes" id="UP001140091"/>
    </source>
</evidence>
<dbReference type="AlphaFoldDB" id="A0A9W8MII1"/>
<feature type="region of interest" description="Disordered" evidence="1">
    <location>
        <begin position="291"/>
        <end position="314"/>
    </location>
</feature>
<evidence type="ECO:0000313" key="2">
    <source>
        <dbReference type="EMBL" id="KAJ2933245.1"/>
    </source>
</evidence>
<comment type="caution">
    <text evidence="2">The sequence shown here is derived from an EMBL/GenBank/DDBJ whole genome shotgun (WGS) entry which is preliminary data.</text>
</comment>